<name>A0A850P515_9PROT</name>
<sequence>ARPSDFAQALFDLGATLCTPRQPACAVCPWRDGCAGLAEGIAATLPRRAAKTARPARHGVTFCVIDRHGGVLLRRRPDQGLLGGMTELPGTDWRDGAWSAEEALQATGLPKGHTLPPLAAWTHAGSVGHVFSHFSLTLEIFCVRVPTIRVVSNDEHVCPPDRLARAALPSVMRKALALAMGGGAPGHAADDGHTQHRKRRVSA</sequence>
<evidence type="ECO:0000256" key="9">
    <source>
        <dbReference type="ARBA" id="ARBA00023014"/>
    </source>
</evidence>
<accession>A0A850P515</accession>
<dbReference type="InterPro" id="IPR044298">
    <property type="entry name" value="MIG/MutY"/>
</dbReference>
<dbReference type="CDD" id="cd03431">
    <property type="entry name" value="NUDIX_DNA_Glycosylase_C-MutY"/>
    <property type="match status" value="1"/>
</dbReference>
<dbReference type="EMBL" id="JABXXR010000015">
    <property type="protein sequence ID" value="NVN39735.1"/>
    <property type="molecule type" value="Genomic_DNA"/>
</dbReference>
<evidence type="ECO:0000259" key="14">
    <source>
        <dbReference type="Pfam" id="PF14815"/>
    </source>
</evidence>
<keyword evidence="5" id="KW-0479">Metal-binding</keyword>
<evidence type="ECO:0000256" key="5">
    <source>
        <dbReference type="ARBA" id="ARBA00022723"/>
    </source>
</evidence>
<keyword evidence="9" id="KW-0411">Iron-sulfur</keyword>
<dbReference type="GO" id="GO:0046872">
    <property type="term" value="F:metal ion binding"/>
    <property type="evidence" value="ECO:0007669"/>
    <property type="project" value="UniProtKB-UniRule"/>
</dbReference>
<dbReference type="RefSeq" id="WP_176612715.1">
    <property type="nucleotide sequence ID" value="NZ_JABXXR010000015.1"/>
</dbReference>
<reference evidence="15 16" key="1">
    <citation type="submission" date="2020-06" db="EMBL/GenBank/DDBJ databases">
        <title>Description of novel acetic acid bacteria.</title>
        <authorList>
            <person name="Sombolestani A."/>
        </authorList>
    </citation>
    <scope>NUCLEOTIDE SEQUENCE [LARGE SCALE GENOMIC DNA]</scope>
    <source>
        <strain evidence="15 16">LMG 27010</strain>
    </source>
</reference>
<dbReference type="InterPro" id="IPR023170">
    <property type="entry name" value="HhH_base_excis_C"/>
</dbReference>
<feature type="region of interest" description="Disordered" evidence="13">
    <location>
        <begin position="183"/>
        <end position="203"/>
    </location>
</feature>
<evidence type="ECO:0000256" key="6">
    <source>
        <dbReference type="ARBA" id="ARBA00022763"/>
    </source>
</evidence>
<keyword evidence="4" id="KW-0004">4Fe-4S</keyword>
<gene>
    <name evidence="15" type="ORF">HUK82_04030</name>
</gene>
<evidence type="ECO:0000313" key="16">
    <source>
        <dbReference type="Proteomes" id="UP000585665"/>
    </source>
</evidence>
<keyword evidence="16" id="KW-1185">Reference proteome</keyword>
<feature type="non-terminal residue" evidence="15">
    <location>
        <position position="1"/>
    </location>
</feature>
<evidence type="ECO:0000256" key="13">
    <source>
        <dbReference type="SAM" id="MobiDB-lite"/>
    </source>
</evidence>
<dbReference type="InterPro" id="IPR029119">
    <property type="entry name" value="MutY_C"/>
</dbReference>
<dbReference type="PANTHER" id="PTHR42944">
    <property type="entry name" value="ADENINE DNA GLYCOSYLASE"/>
    <property type="match status" value="1"/>
</dbReference>
<dbReference type="GO" id="GO:0035485">
    <property type="term" value="F:adenine/guanine mispair binding"/>
    <property type="evidence" value="ECO:0007669"/>
    <property type="project" value="TreeGrafter"/>
</dbReference>
<dbReference type="InterPro" id="IPR015797">
    <property type="entry name" value="NUDIX_hydrolase-like_dom_sf"/>
</dbReference>
<dbReference type="Pfam" id="PF14815">
    <property type="entry name" value="NUDIX_4"/>
    <property type="match status" value="1"/>
</dbReference>
<protein>
    <recommendedName>
        <fullName evidence="3 12">Adenine DNA glycosylase</fullName>
        <ecNumber evidence="2 12">3.2.2.31</ecNumber>
    </recommendedName>
</protein>
<dbReference type="Pfam" id="PF10576">
    <property type="entry name" value="EndIII_4Fe-2S"/>
    <property type="match status" value="1"/>
</dbReference>
<keyword evidence="6 12" id="KW-0227">DNA damage</keyword>
<dbReference type="GO" id="GO:0034039">
    <property type="term" value="F:8-oxo-7,8-dihydroguanine DNA N-glycosylase activity"/>
    <property type="evidence" value="ECO:0007669"/>
    <property type="project" value="TreeGrafter"/>
</dbReference>
<evidence type="ECO:0000256" key="2">
    <source>
        <dbReference type="ARBA" id="ARBA00012045"/>
    </source>
</evidence>
<dbReference type="PANTHER" id="PTHR42944:SF1">
    <property type="entry name" value="ADENINE DNA GLYCOSYLASE"/>
    <property type="match status" value="1"/>
</dbReference>
<dbReference type="GO" id="GO:0000701">
    <property type="term" value="F:purine-specific mismatch base pair DNA N-glycosylase activity"/>
    <property type="evidence" value="ECO:0007669"/>
    <property type="project" value="UniProtKB-EC"/>
</dbReference>
<dbReference type="GO" id="GO:0051539">
    <property type="term" value="F:4 iron, 4 sulfur cluster binding"/>
    <property type="evidence" value="ECO:0007669"/>
    <property type="project" value="UniProtKB-UniRule"/>
</dbReference>
<comment type="catalytic activity">
    <reaction evidence="1 12">
        <text>Hydrolyzes free adenine bases from 7,8-dihydro-8-oxoguanine:adenine mismatched double-stranded DNA, leaving an apurinic site.</text>
        <dbReference type="EC" id="3.2.2.31"/>
    </reaction>
</comment>
<dbReference type="GO" id="GO:0006284">
    <property type="term" value="P:base-excision repair"/>
    <property type="evidence" value="ECO:0007669"/>
    <property type="project" value="UniProtKB-UniRule"/>
</dbReference>
<dbReference type="Gene3D" id="3.90.79.10">
    <property type="entry name" value="Nucleoside Triphosphate Pyrophosphohydrolase"/>
    <property type="match status" value="1"/>
</dbReference>
<comment type="caution">
    <text evidence="15">The sequence shown here is derived from an EMBL/GenBank/DDBJ whole genome shotgun (WGS) entry which is preliminary data.</text>
</comment>
<evidence type="ECO:0000313" key="15">
    <source>
        <dbReference type="EMBL" id="NVN39735.1"/>
    </source>
</evidence>
<evidence type="ECO:0000256" key="1">
    <source>
        <dbReference type="ARBA" id="ARBA00000843"/>
    </source>
</evidence>
<comment type="cofactor">
    <cofactor evidence="12">
        <name>[4Fe-4S] cluster</name>
        <dbReference type="ChEBI" id="CHEBI:49883"/>
    </cofactor>
    <text evidence="12">Binds 1 [4Fe-4S] cluster.</text>
</comment>
<comment type="function">
    <text evidence="12">Adenine glycosylase active on G-A mispairs.</text>
</comment>
<feature type="domain" description="Adenine DNA glycosylase C-terminal" evidence="14">
    <location>
        <begin position="61"/>
        <end position="177"/>
    </location>
</feature>
<dbReference type="InterPro" id="IPR003651">
    <property type="entry name" value="Endonuclease3_FeS-loop_motif"/>
</dbReference>
<comment type="similarity">
    <text evidence="12">Belongs to the Nth/MutY family.</text>
</comment>
<organism evidence="15 16">
    <name type="scientific">Ameyamaea chiangmaiensis</name>
    <dbReference type="NCBI Taxonomy" id="442969"/>
    <lineage>
        <taxon>Bacteria</taxon>
        <taxon>Pseudomonadati</taxon>
        <taxon>Pseudomonadota</taxon>
        <taxon>Alphaproteobacteria</taxon>
        <taxon>Acetobacterales</taxon>
        <taxon>Acetobacteraceae</taxon>
        <taxon>Ameyamaea</taxon>
    </lineage>
</organism>
<evidence type="ECO:0000256" key="3">
    <source>
        <dbReference type="ARBA" id="ARBA00022023"/>
    </source>
</evidence>
<evidence type="ECO:0000256" key="11">
    <source>
        <dbReference type="ARBA" id="ARBA00023295"/>
    </source>
</evidence>
<keyword evidence="8 12" id="KW-0408">Iron</keyword>
<evidence type="ECO:0000256" key="8">
    <source>
        <dbReference type="ARBA" id="ARBA00023004"/>
    </source>
</evidence>
<dbReference type="SUPFAM" id="SSF48150">
    <property type="entry name" value="DNA-glycosylase"/>
    <property type="match status" value="1"/>
</dbReference>
<evidence type="ECO:0000256" key="7">
    <source>
        <dbReference type="ARBA" id="ARBA00022801"/>
    </source>
</evidence>
<keyword evidence="10" id="KW-0234">DNA repair</keyword>
<keyword evidence="11 12" id="KW-0326">Glycosidase</keyword>
<dbReference type="Gene3D" id="1.10.1670.10">
    <property type="entry name" value="Helix-hairpin-Helix base-excision DNA repair enzymes (C-terminal)"/>
    <property type="match status" value="1"/>
</dbReference>
<dbReference type="GO" id="GO:0006298">
    <property type="term" value="P:mismatch repair"/>
    <property type="evidence" value="ECO:0007669"/>
    <property type="project" value="TreeGrafter"/>
</dbReference>
<evidence type="ECO:0000256" key="4">
    <source>
        <dbReference type="ARBA" id="ARBA00022485"/>
    </source>
</evidence>
<dbReference type="SUPFAM" id="SSF55811">
    <property type="entry name" value="Nudix"/>
    <property type="match status" value="1"/>
</dbReference>
<dbReference type="GO" id="GO:0032357">
    <property type="term" value="F:oxidized purine DNA binding"/>
    <property type="evidence" value="ECO:0007669"/>
    <property type="project" value="TreeGrafter"/>
</dbReference>
<proteinExistence type="inferred from homology"/>
<dbReference type="AlphaFoldDB" id="A0A850P515"/>
<keyword evidence="7" id="KW-0378">Hydrolase</keyword>
<evidence type="ECO:0000256" key="12">
    <source>
        <dbReference type="RuleBase" id="RU365096"/>
    </source>
</evidence>
<dbReference type="InterPro" id="IPR011257">
    <property type="entry name" value="DNA_glycosylase"/>
</dbReference>
<evidence type="ECO:0000256" key="10">
    <source>
        <dbReference type="ARBA" id="ARBA00023204"/>
    </source>
</evidence>
<dbReference type="Proteomes" id="UP000585665">
    <property type="component" value="Unassembled WGS sequence"/>
</dbReference>
<dbReference type="EC" id="3.2.2.31" evidence="2 12"/>